<dbReference type="AlphaFoldDB" id="A0A9W5Y3H2"/>
<keyword evidence="5 10" id="KW-1133">Transmembrane helix</keyword>
<sequence>MEIFIVVLILLLSIVISNILSRLIPFVPVPLIQITFGIILGVLPTGIHMPLEPELFMVLFIAPLLYNDGKMTSREELWKIKSPVFLMSFGLVLATVLIVGYIIHFMIPDIPLSASFALAAILSPTDAVAVSSLSERIHLPEKIMTLLEGEALTNDASGLVAFKFAIAATVTGVFSFANAALSFFVIAVGGFLVGAVLALIIARLTAFIRRLGLEDATFHVLMQIISPFVIYLVSEELGLSGILAVVSGGIVYSLQSDYSEPIISKLKFVSRSTWSVLIFIINGLVFLILGLQIPDVMSVIFRDDTISNFKVLMYIVVISIVLILLRFIWVYSLWNEKWSVNESIEENPNRFLNSLLTSLAGVRGAITLAGAFSIPFYLENGQYFPQRDIIIFISAGVILLTIFIASFVLPLLVKNKNIEADKNSSKLNQQALKSVMNAAIRLINDETNQENKLAASSLINVCEKIKNDNPIDKEDIKLTIEDRKIEKDIFLLGIRAERKEVRRLLSDNKIPPATYEKIDNSLTKVENCLSKPPIIETLNRMDSIKNFISKFLKKQLNVNPINIKDIKKIKVLTSKAAIYAIKEQINDTNKKASLAVIDHYNDIIRRLTTFTIGEDINNVNKQRSKLHLKALQAERDQVQSLLQNNEINRETALKLRNFINYMEATAIEEQSF</sequence>
<evidence type="ECO:0000313" key="13">
    <source>
        <dbReference type="Proteomes" id="UP001057868"/>
    </source>
</evidence>
<comment type="function">
    <text evidence="10">Na(+)/H(+) antiporter that extrudes sodium in exchange for external protons.</text>
</comment>
<evidence type="ECO:0000256" key="1">
    <source>
        <dbReference type="ARBA" id="ARBA00004651"/>
    </source>
</evidence>
<dbReference type="InterPro" id="IPR018422">
    <property type="entry name" value="Cation/H_exchanger_CPA1"/>
</dbReference>
<evidence type="ECO:0000256" key="6">
    <source>
        <dbReference type="ARBA" id="ARBA00023053"/>
    </source>
</evidence>
<name>A0A9W5Y3H2_9CLOT</name>
<evidence type="ECO:0000256" key="2">
    <source>
        <dbReference type="ARBA" id="ARBA00022448"/>
    </source>
</evidence>
<keyword evidence="13" id="KW-1185">Reference proteome</keyword>
<comment type="caution">
    <text evidence="12">The sequence shown here is derived from an EMBL/GenBank/DDBJ whole genome shotgun (WGS) entry which is preliminary data.</text>
</comment>
<evidence type="ECO:0000259" key="11">
    <source>
        <dbReference type="Pfam" id="PF00999"/>
    </source>
</evidence>
<dbReference type="RefSeq" id="WP_261852721.1">
    <property type="nucleotide sequence ID" value="NZ_BQXY01000003.1"/>
</dbReference>
<comment type="subcellular location">
    <subcellularLocation>
        <location evidence="1 10">Cell membrane</location>
        <topology evidence="1 10">Multi-pass membrane protein</topology>
    </subcellularLocation>
</comment>
<dbReference type="GO" id="GO:0005886">
    <property type="term" value="C:plasma membrane"/>
    <property type="evidence" value="ECO:0007669"/>
    <property type="project" value="UniProtKB-SubCell"/>
</dbReference>
<keyword evidence="9 10" id="KW-0739">Sodium transport</keyword>
<feature type="domain" description="Cation/H+ exchanger transmembrane" evidence="11">
    <location>
        <begin position="12"/>
        <end position="414"/>
    </location>
</feature>
<evidence type="ECO:0000313" key="12">
    <source>
        <dbReference type="EMBL" id="GKU25782.1"/>
    </source>
</evidence>
<evidence type="ECO:0000256" key="8">
    <source>
        <dbReference type="ARBA" id="ARBA00023136"/>
    </source>
</evidence>
<accession>A0A9W5Y3H2</accession>
<dbReference type="EMBL" id="BQXY01000003">
    <property type="protein sequence ID" value="GKU25782.1"/>
    <property type="molecule type" value="Genomic_DNA"/>
</dbReference>
<dbReference type="PANTHER" id="PTHR10110">
    <property type="entry name" value="SODIUM/HYDROGEN EXCHANGER"/>
    <property type="match status" value="1"/>
</dbReference>
<dbReference type="Proteomes" id="UP001057868">
    <property type="component" value="Unassembled WGS sequence"/>
</dbReference>
<keyword evidence="8 10" id="KW-0472">Membrane</keyword>
<proteinExistence type="inferred from homology"/>
<dbReference type="InterPro" id="IPR006153">
    <property type="entry name" value="Cation/H_exchanger_TM"/>
</dbReference>
<keyword evidence="7 10" id="KW-0406">Ion transport</keyword>
<feature type="transmembrane region" description="Helical" evidence="10">
    <location>
        <begin position="355"/>
        <end position="377"/>
    </location>
</feature>
<keyword evidence="6 10" id="KW-0915">Sodium</keyword>
<evidence type="ECO:0000256" key="9">
    <source>
        <dbReference type="ARBA" id="ARBA00023201"/>
    </source>
</evidence>
<dbReference type="Gene3D" id="6.10.140.1330">
    <property type="match status" value="1"/>
</dbReference>
<evidence type="ECO:0000256" key="10">
    <source>
        <dbReference type="RuleBase" id="RU366002"/>
    </source>
</evidence>
<evidence type="ECO:0000256" key="5">
    <source>
        <dbReference type="ARBA" id="ARBA00022989"/>
    </source>
</evidence>
<keyword evidence="3 10" id="KW-1003">Cell membrane</keyword>
<dbReference type="GO" id="GO:0015386">
    <property type="term" value="F:potassium:proton antiporter activity"/>
    <property type="evidence" value="ECO:0007669"/>
    <property type="project" value="TreeGrafter"/>
</dbReference>
<gene>
    <name evidence="12" type="primary">nhaK</name>
    <name evidence="12" type="ORF">CFOLD11_26080</name>
</gene>
<dbReference type="GO" id="GO:0051453">
    <property type="term" value="P:regulation of intracellular pH"/>
    <property type="evidence" value="ECO:0007669"/>
    <property type="project" value="TreeGrafter"/>
</dbReference>
<dbReference type="NCBIfam" id="TIGR00831">
    <property type="entry name" value="a_cpa1"/>
    <property type="match status" value="1"/>
</dbReference>
<comment type="similarity">
    <text evidence="10">Belongs to the monovalent cation:proton antiporter 1 (CPA1) transporter (TC 2.A.36) family.</text>
</comment>
<keyword evidence="4 10" id="KW-0812">Transmembrane</keyword>
<dbReference type="PANTHER" id="PTHR10110:SF86">
    <property type="entry name" value="SODIUM_HYDROGEN EXCHANGER 7"/>
    <property type="match status" value="1"/>
</dbReference>
<feature type="transmembrane region" description="Helical" evidence="10">
    <location>
        <begin position="84"/>
        <end position="107"/>
    </location>
</feature>
<evidence type="ECO:0000256" key="4">
    <source>
        <dbReference type="ARBA" id="ARBA00022692"/>
    </source>
</evidence>
<feature type="transmembrane region" description="Helical" evidence="10">
    <location>
        <begin position="389"/>
        <end position="413"/>
    </location>
</feature>
<dbReference type="InterPro" id="IPR004705">
    <property type="entry name" value="Cation/H_exchanger_CPA1_bac"/>
</dbReference>
<comment type="caution">
    <text evidence="10">Lacks conserved residue(s) required for the propagation of feature annotation.</text>
</comment>
<evidence type="ECO:0000256" key="7">
    <source>
        <dbReference type="ARBA" id="ARBA00023065"/>
    </source>
</evidence>
<feature type="transmembrane region" description="Helical" evidence="10">
    <location>
        <begin position="274"/>
        <end position="291"/>
    </location>
</feature>
<keyword evidence="2 10" id="KW-0813">Transport</keyword>
<reference evidence="12" key="1">
    <citation type="journal article" date="2023" name="Int. J. Syst. Evol. Microbiol.">
        <title>&lt;i&gt;Clostridium folliculivorans&lt;/i&gt; sp. nov., isolated from soil samples of an organic paddy in Japan.</title>
        <authorList>
            <person name="Tazawa J."/>
            <person name="Kobayashi H."/>
            <person name="Tanizawa Y."/>
            <person name="Uchino A."/>
            <person name="Tanaka F."/>
            <person name="Urashima Y."/>
            <person name="Miura S."/>
            <person name="Sakamoto M."/>
            <person name="Ohkuma M."/>
            <person name="Tohno M."/>
        </authorList>
    </citation>
    <scope>NUCLEOTIDE SEQUENCE</scope>
    <source>
        <strain evidence="12">D1-1</strain>
    </source>
</reference>
<dbReference type="GO" id="GO:0098719">
    <property type="term" value="P:sodium ion import across plasma membrane"/>
    <property type="evidence" value="ECO:0007669"/>
    <property type="project" value="TreeGrafter"/>
</dbReference>
<organism evidence="12 13">
    <name type="scientific">Clostridium folliculivorans</name>
    <dbReference type="NCBI Taxonomy" id="2886038"/>
    <lineage>
        <taxon>Bacteria</taxon>
        <taxon>Bacillati</taxon>
        <taxon>Bacillota</taxon>
        <taxon>Clostridia</taxon>
        <taxon>Eubacteriales</taxon>
        <taxon>Clostridiaceae</taxon>
        <taxon>Clostridium</taxon>
    </lineage>
</organism>
<keyword evidence="10" id="KW-0050">Antiport</keyword>
<feature type="transmembrane region" description="Helical" evidence="10">
    <location>
        <begin position="183"/>
        <end position="204"/>
    </location>
</feature>
<protein>
    <submittedName>
        <fullName evidence="12">Sodium, potassium, lithium and rubidium/H(+) antiporter</fullName>
    </submittedName>
</protein>
<feature type="transmembrane region" description="Helical" evidence="10">
    <location>
        <begin position="311"/>
        <end position="334"/>
    </location>
</feature>
<dbReference type="Pfam" id="PF00999">
    <property type="entry name" value="Na_H_Exchanger"/>
    <property type="match status" value="1"/>
</dbReference>
<evidence type="ECO:0000256" key="3">
    <source>
        <dbReference type="ARBA" id="ARBA00022475"/>
    </source>
</evidence>
<dbReference type="GO" id="GO:0015385">
    <property type="term" value="F:sodium:proton antiporter activity"/>
    <property type="evidence" value="ECO:0007669"/>
    <property type="project" value="InterPro"/>
</dbReference>